<dbReference type="GO" id="GO:0005524">
    <property type="term" value="F:ATP binding"/>
    <property type="evidence" value="ECO:0007669"/>
    <property type="project" value="UniProtKB-KW"/>
</dbReference>
<dbReference type="GO" id="GO:0036064">
    <property type="term" value="C:ciliary basal body"/>
    <property type="evidence" value="ECO:0007669"/>
    <property type="project" value="TreeGrafter"/>
</dbReference>
<dbReference type="PROSITE" id="PS51221">
    <property type="entry name" value="TTL"/>
    <property type="match status" value="1"/>
</dbReference>
<dbReference type="Proteomes" id="UP001642409">
    <property type="component" value="Unassembled WGS sequence"/>
</dbReference>
<reference evidence="5 6" key="2">
    <citation type="submission" date="2024-07" db="EMBL/GenBank/DDBJ databases">
        <authorList>
            <person name="Akdeniz Z."/>
        </authorList>
    </citation>
    <scope>NUCLEOTIDE SEQUENCE [LARGE SCALE GENOMIC DNA]</scope>
</reference>
<accession>A0AA86VTD5</accession>
<dbReference type="InterPro" id="IPR004344">
    <property type="entry name" value="TTL/TTLL_fam"/>
</dbReference>
<dbReference type="GO" id="GO:0070740">
    <property type="term" value="F:tubulin-glutamic acid ligase activity"/>
    <property type="evidence" value="ECO:0007669"/>
    <property type="project" value="TreeGrafter"/>
</dbReference>
<evidence type="ECO:0000313" key="6">
    <source>
        <dbReference type="Proteomes" id="UP001642409"/>
    </source>
</evidence>
<dbReference type="SUPFAM" id="SSF56059">
    <property type="entry name" value="Glutathione synthetase ATP-binding domain-like"/>
    <property type="match status" value="1"/>
</dbReference>
<protein>
    <submittedName>
        <fullName evidence="4">Tubulin tyrosine ligase</fullName>
    </submittedName>
    <submittedName>
        <fullName evidence="5">Tubulin_tyrosine ligase</fullName>
    </submittedName>
</protein>
<keyword evidence="2" id="KW-0547">Nucleotide-binding</keyword>
<sequence>MTTYLQNTIFADEPPVISFHCTDQFIRDRPIVNIMSQSKRFSRTLRSFKSIDNDQNVRSESKFLLMTTTVTASYQKQIEQLGFGQYFNRIQGNDFVSKQNLASAVRQQQHFFKDTNTYYNIHPKTFLIPQEKKELLKQFQNQYYIQKPDCGSKGQGITIANNLLDFDLTQESVIQEYESTMLLNGHKFDVRIHILITSIDPFICYIYKEGFVRIAKQLYAQPTALNQNFTQTHLTNIAVNNPESNDSFMNDSGDPCLIRLTDFFLIYPHLKKSVEDLVNQTMVTIHPNILKQAQLCSTRLHEYPKTTFQVFGLDVYFTPNGEAKLFEINRNPVLKSISNIHKEIQGQEILSDSLELLGLRINLDKNNKIIHPKGCKDDPRIYRWKGEVEYSHTIQQLKTNDFNINLLTEFEKRAVLQIKDEATRLGGYQRIKFENMLEQFREPSYMTYLMYTCIQ</sequence>
<reference evidence="4" key="1">
    <citation type="submission" date="2023-06" db="EMBL/GenBank/DDBJ databases">
        <authorList>
            <person name="Kurt Z."/>
        </authorList>
    </citation>
    <scope>NUCLEOTIDE SEQUENCE</scope>
</reference>
<organism evidence="4">
    <name type="scientific">Hexamita inflata</name>
    <dbReference type="NCBI Taxonomy" id="28002"/>
    <lineage>
        <taxon>Eukaryota</taxon>
        <taxon>Metamonada</taxon>
        <taxon>Diplomonadida</taxon>
        <taxon>Hexamitidae</taxon>
        <taxon>Hexamitinae</taxon>
        <taxon>Hexamita</taxon>
    </lineage>
</organism>
<evidence type="ECO:0000256" key="3">
    <source>
        <dbReference type="ARBA" id="ARBA00022840"/>
    </source>
</evidence>
<dbReference type="GO" id="GO:0015631">
    <property type="term" value="F:tubulin binding"/>
    <property type="evidence" value="ECO:0007669"/>
    <property type="project" value="TreeGrafter"/>
</dbReference>
<dbReference type="EMBL" id="CATOUU010001177">
    <property type="protein sequence ID" value="CAI9977218.1"/>
    <property type="molecule type" value="Genomic_DNA"/>
</dbReference>
<evidence type="ECO:0000313" key="4">
    <source>
        <dbReference type="EMBL" id="CAI9977218.1"/>
    </source>
</evidence>
<dbReference type="PANTHER" id="PTHR12241">
    <property type="entry name" value="TUBULIN POLYGLUTAMYLASE"/>
    <property type="match status" value="1"/>
</dbReference>
<dbReference type="Gene3D" id="3.30.470.20">
    <property type="entry name" value="ATP-grasp fold, B domain"/>
    <property type="match status" value="1"/>
</dbReference>
<dbReference type="AlphaFoldDB" id="A0AA86VTD5"/>
<keyword evidence="3" id="KW-0067">ATP-binding</keyword>
<dbReference type="Pfam" id="PF03133">
    <property type="entry name" value="TTL"/>
    <property type="match status" value="1"/>
</dbReference>
<evidence type="ECO:0000256" key="2">
    <source>
        <dbReference type="ARBA" id="ARBA00022741"/>
    </source>
</evidence>
<gene>
    <name evidence="5" type="ORF">HINF_LOCUS10300</name>
    <name evidence="4" type="ORF">HINF_LOCUS64863</name>
</gene>
<keyword evidence="1 4" id="KW-0436">Ligase</keyword>
<keyword evidence="6" id="KW-1185">Reference proteome</keyword>
<proteinExistence type="predicted"/>
<dbReference type="EMBL" id="CAXDID020000022">
    <property type="protein sequence ID" value="CAL5988288.1"/>
    <property type="molecule type" value="Genomic_DNA"/>
</dbReference>
<comment type="caution">
    <text evidence="4">The sequence shown here is derived from an EMBL/GenBank/DDBJ whole genome shotgun (WGS) entry which is preliminary data.</text>
</comment>
<dbReference type="GO" id="GO:0000226">
    <property type="term" value="P:microtubule cytoskeleton organization"/>
    <property type="evidence" value="ECO:0007669"/>
    <property type="project" value="TreeGrafter"/>
</dbReference>
<evidence type="ECO:0000256" key="1">
    <source>
        <dbReference type="ARBA" id="ARBA00022598"/>
    </source>
</evidence>
<name>A0AA86VTD5_9EUKA</name>
<evidence type="ECO:0000313" key="5">
    <source>
        <dbReference type="EMBL" id="CAL5988288.1"/>
    </source>
</evidence>